<proteinExistence type="predicted"/>
<reference evidence="1" key="1">
    <citation type="submission" date="2014-09" db="EMBL/GenBank/DDBJ databases">
        <authorList>
            <person name="Magalhaes I.L.F."/>
            <person name="Oliveira U."/>
            <person name="Santos F.R."/>
            <person name="Vidigal T.H.D.A."/>
            <person name="Brescovit A.D."/>
            <person name="Santos A.J."/>
        </authorList>
    </citation>
    <scope>NUCLEOTIDE SEQUENCE</scope>
    <source>
        <tissue evidence="1">Shoot tissue taken approximately 20 cm above the soil surface</tissue>
    </source>
</reference>
<name>A0A0A8YUL4_ARUDO</name>
<reference evidence="1" key="2">
    <citation type="journal article" date="2015" name="Data Brief">
        <title>Shoot transcriptome of the giant reed, Arundo donax.</title>
        <authorList>
            <person name="Barrero R.A."/>
            <person name="Guerrero F.D."/>
            <person name="Moolhuijzen P."/>
            <person name="Goolsby J.A."/>
            <person name="Tidwell J."/>
            <person name="Bellgard S.E."/>
            <person name="Bellgard M.I."/>
        </authorList>
    </citation>
    <scope>NUCLEOTIDE SEQUENCE</scope>
    <source>
        <tissue evidence="1">Shoot tissue taken approximately 20 cm above the soil surface</tissue>
    </source>
</reference>
<sequence length="41" mass="4495">MVWTCSPVHIMDQKLAFRIMGPVNLTLLENLSCGSSLACQS</sequence>
<evidence type="ECO:0000313" key="1">
    <source>
        <dbReference type="EMBL" id="JAD26292.1"/>
    </source>
</evidence>
<dbReference type="EMBL" id="GBRH01271603">
    <property type="protein sequence ID" value="JAD26292.1"/>
    <property type="molecule type" value="Transcribed_RNA"/>
</dbReference>
<dbReference type="AlphaFoldDB" id="A0A0A8YUL4"/>
<organism evidence="1">
    <name type="scientific">Arundo donax</name>
    <name type="common">Giant reed</name>
    <name type="synonym">Donax arundinaceus</name>
    <dbReference type="NCBI Taxonomy" id="35708"/>
    <lineage>
        <taxon>Eukaryota</taxon>
        <taxon>Viridiplantae</taxon>
        <taxon>Streptophyta</taxon>
        <taxon>Embryophyta</taxon>
        <taxon>Tracheophyta</taxon>
        <taxon>Spermatophyta</taxon>
        <taxon>Magnoliopsida</taxon>
        <taxon>Liliopsida</taxon>
        <taxon>Poales</taxon>
        <taxon>Poaceae</taxon>
        <taxon>PACMAD clade</taxon>
        <taxon>Arundinoideae</taxon>
        <taxon>Arundineae</taxon>
        <taxon>Arundo</taxon>
    </lineage>
</organism>
<accession>A0A0A8YUL4</accession>
<protein>
    <submittedName>
        <fullName evidence="1">Uncharacterized protein</fullName>
    </submittedName>
</protein>